<evidence type="ECO:0000313" key="4">
    <source>
        <dbReference type="EMBL" id="KKT34559.1"/>
    </source>
</evidence>
<proteinExistence type="inferred from homology"/>
<dbReference type="NCBIfam" id="TIGR00732">
    <property type="entry name" value="dprA"/>
    <property type="match status" value="1"/>
</dbReference>
<evidence type="ECO:0000313" key="5">
    <source>
        <dbReference type="Proteomes" id="UP000034617"/>
    </source>
</evidence>
<dbReference type="Proteomes" id="UP000034617">
    <property type="component" value="Unassembled WGS sequence"/>
</dbReference>
<dbReference type="InterPro" id="IPR036388">
    <property type="entry name" value="WH-like_DNA-bd_sf"/>
</dbReference>
<organism evidence="4 5">
    <name type="scientific">Candidatus Gottesmanbacteria bacterium GW2011_GWB1_44_11c</name>
    <dbReference type="NCBI Taxonomy" id="1618447"/>
    <lineage>
        <taxon>Bacteria</taxon>
        <taxon>Candidatus Gottesmaniibacteriota</taxon>
    </lineage>
</organism>
<dbReference type="Pfam" id="PF17782">
    <property type="entry name" value="WHD_DprA"/>
    <property type="match status" value="1"/>
</dbReference>
<name>A0A0G1JGQ7_9BACT</name>
<dbReference type="SUPFAM" id="SSF47781">
    <property type="entry name" value="RuvA domain 2-like"/>
    <property type="match status" value="1"/>
</dbReference>
<dbReference type="GO" id="GO:0009294">
    <property type="term" value="P:DNA-mediated transformation"/>
    <property type="evidence" value="ECO:0007669"/>
    <property type="project" value="InterPro"/>
</dbReference>
<dbReference type="AlphaFoldDB" id="A0A0G1JGQ7"/>
<comment type="similarity">
    <text evidence="1">Belongs to the DprA/Smf family.</text>
</comment>
<dbReference type="PATRIC" id="fig|1618447.3.peg.1243"/>
<dbReference type="Gene3D" id="1.10.10.10">
    <property type="entry name" value="Winged helix-like DNA-binding domain superfamily/Winged helix DNA-binding domain"/>
    <property type="match status" value="1"/>
</dbReference>
<evidence type="ECO:0000259" key="2">
    <source>
        <dbReference type="Pfam" id="PF02481"/>
    </source>
</evidence>
<evidence type="ECO:0000259" key="3">
    <source>
        <dbReference type="Pfam" id="PF17782"/>
    </source>
</evidence>
<sequence length="415" mass="45532">MIGGEKVTLKSPNIGLDRGYTLSFRRSVCMERGTVRTCISAYYKETPLCFYMTEHEAYIAFSVFPGIGPMRFKLLVDYFGGAKEAWEAKNSELGKINLGEKLLSKFLHFRNTFDLSFYMKQLALHRVNTLIQTDERYPRLLKEISDPPYLLYIKSKPSMGRIDMERTIAVVGTRKATPYGVDVTRRITRDLVADGCTIVSGMAYGIDAVAHETAIATGGKTIAVLGCGVDIIAPPTNAGIYRKLSEEGYGAVISEMPLGMRPSKGLFPARNRIISGLSRGVLVTEGADDSGALITARYAANQGRDVFAVPGPITSPYSRGPTLLLKEGAVLVDSSRDIMDTLGMRQKTKNAKKDQPVLTNSEETCIMACLSEGAKHIDEIVRTSKLTAHLVFSTLTVLEMKGIIKDIGGKVYELE</sequence>
<feature type="domain" description="DprA winged helix" evidence="3">
    <location>
        <begin position="356"/>
        <end position="407"/>
    </location>
</feature>
<protein>
    <submittedName>
        <fullName evidence="4">Protecting protein DprA protein</fullName>
    </submittedName>
</protein>
<dbReference type="InterPro" id="IPR041614">
    <property type="entry name" value="DprA_WH"/>
</dbReference>
<dbReference type="InterPro" id="IPR003488">
    <property type="entry name" value="DprA"/>
</dbReference>
<reference evidence="4 5" key="1">
    <citation type="journal article" date="2015" name="Nature">
        <title>rRNA introns, odd ribosomes, and small enigmatic genomes across a large radiation of phyla.</title>
        <authorList>
            <person name="Brown C.T."/>
            <person name="Hug L.A."/>
            <person name="Thomas B.C."/>
            <person name="Sharon I."/>
            <person name="Castelle C.J."/>
            <person name="Singh A."/>
            <person name="Wilkins M.J."/>
            <person name="Williams K.H."/>
            <person name="Banfield J.F."/>
        </authorList>
    </citation>
    <scope>NUCLEOTIDE SEQUENCE [LARGE SCALE GENOMIC DNA]</scope>
</reference>
<dbReference type="SUPFAM" id="SSF102405">
    <property type="entry name" value="MCP/YpsA-like"/>
    <property type="match status" value="1"/>
</dbReference>
<gene>
    <name evidence="4" type="ORF">UW22_C0071G0005</name>
</gene>
<accession>A0A0G1JGQ7</accession>
<dbReference type="InterPro" id="IPR057666">
    <property type="entry name" value="DrpA_SLOG"/>
</dbReference>
<dbReference type="EMBL" id="LCHM01000071">
    <property type="protein sequence ID" value="KKT34559.1"/>
    <property type="molecule type" value="Genomic_DNA"/>
</dbReference>
<evidence type="ECO:0000256" key="1">
    <source>
        <dbReference type="ARBA" id="ARBA00006525"/>
    </source>
</evidence>
<dbReference type="PANTHER" id="PTHR43022">
    <property type="entry name" value="PROTEIN SMF"/>
    <property type="match status" value="1"/>
</dbReference>
<comment type="caution">
    <text evidence="4">The sequence shown here is derived from an EMBL/GenBank/DDBJ whole genome shotgun (WGS) entry which is preliminary data.</text>
</comment>
<dbReference type="InterPro" id="IPR010994">
    <property type="entry name" value="RuvA_2-like"/>
</dbReference>
<dbReference type="Pfam" id="PF02481">
    <property type="entry name" value="DNA_processg_A"/>
    <property type="match status" value="1"/>
</dbReference>
<dbReference type="PANTHER" id="PTHR43022:SF1">
    <property type="entry name" value="PROTEIN SMF"/>
    <property type="match status" value="1"/>
</dbReference>
<feature type="domain" description="Smf/DprA SLOG" evidence="2">
    <location>
        <begin position="129"/>
        <end position="342"/>
    </location>
</feature>
<dbReference type="Gene3D" id="3.40.50.450">
    <property type="match status" value="1"/>
</dbReference>